<feature type="compositionally biased region" description="Basic and acidic residues" evidence="1">
    <location>
        <begin position="100"/>
        <end position="109"/>
    </location>
</feature>
<organism evidence="2 3">
    <name type="scientific">Acorus calamus</name>
    <name type="common">Sweet flag</name>
    <dbReference type="NCBI Taxonomy" id="4465"/>
    <lineage>
        <taxon>Eukaryota</taxon>
        <taxon>Viridiplantae</taxon>
        <taxon>Streptophyta</taxon>
        <taxon>Embryophyta</taxon>
        <taxon>Tracheophyta</taxon>
        <taxon>Spermatophyta</taxon>
        <taxon>Magnoliopsida</taxon>
        <taxon>Liliopsida</taxon>
        <taxon>Acoraceae</taxon>
        <taxon>Acorus</taxon>
    </lineage>
</organism>
<evidence type="ECO:0000313" key="3">
    <source>
        <dbReference type="Proteomes" id="UP001180020"/>
    </source>
</evidence>
<gene>
    <name evidence="2" type="ORF">QJS10_CPA08g00011</name>
</gene>
<evidence type="ECO:0000256" key="1">
    <source>
        <dbReference type="SAM" id="MobiDB-lite"/>
    </source>
</evidence>
<dbReference type="AlphaFoldDB" id="A0AAV9EB03"/>
<keyword evidence="3" id="KW-1185">Reference proteome</keyword>
<evidence type="ECO:0000313" key="2">
    <source>
        <dbReference type="EMBL" id="KAK1310562.1"/>
    </source>
</evidence>
<name>A0AAV9EB03_ACOCL</name>
<feature type="compositionally biased region" description="Polar residues" evidence="1">
    <location>
        <begin position="15"/>
        <end position="30"/>
    </location>
</feature>
<reference evidence="2" key="2">
    <citation type="submission" date="2023-06" db="EMBL/GenBank/DDBJ databases">
        <authorList>
            <person name="Ma L."/>
            <person name="Liu K.-W."/>
            <person name="Li Z."/>
            <person name="Hsiao Y.-Y."/>
            <person name="Qi Y."/>
            <person name="Fu T."/>
            <person name="Tang G."/>
            <person name="Zhang D."/>
            <person name="Sun W.-H."/>
            <person name="Liu D.-K."/>
            <person name="Li Y."/>
            <person name="Chen G.-Z."/>
            <person name="Liu X.-D."/>
            <person name="Liao X.-Y."/>
            <person name="Jiang Y.-T."/>
            <person name="Yu X."/>
            <person name="Hao Y."/>
            <person name="Huang J."/>
            <person name="Zhao X.-W."/>
            <person name="Ke S."/>
            <person name="Chen Y.-Y."/>
            <person name="Wu W.-L."/>
            <person name="Hsu J.-L."/>
            <person name="Lin Y.-F."/>
            <person name="Huang M.-D."/>
            <person name="Li C.-Y."/>
            <person name="Huang L."/>
            <person name="Wang Z.-W."/>
            <person name="Zhao X."/>
            <person name="Zhong W.-Y."/>
            <person name="Peng D.-H."/>
            <person name="Ahmad S."/>
            <person name="Lan S."/>
            <person name="Zhang J.-S."/>
            <person name="Tsai W.-C."/>
            <person name="Van De Peer Y."/>
            <person name="Liu Z.-J."/>
        </authorList>
    </citation>
    <scope>NUCLEOTIDE SEQUENCE</scope>
    <source>
        <strain evidence="2">CP</strain>
        <tissue evidence="2">Leaves</tissue>
    </source>
</reference>
<comment type="caution">
    <text evidence="2">The sequence shown here is derived from an EMBL/GenBank/DDBJ whole genome shotgun (WGS) entry which is preliminary data.</text>
</comment>
<proteinExistence type="predicted"/>
<feature type="region of interest" description="Disordered" evidence="1">
    <location>
        <begin position="1"/>
        <end position="30"/>
    </location>
</feature>
<dbReference type="Proteomes" id="UP001180020">
    <property type="component" value="Unassembled WGS sequence"/>
</dbReference>
<dbReference type="EMBL" id="JAUJYO010000008">
    <property type="protein sequence ID" value="KAK1310562.1"/>
    <property type="molecule type" value="Genomic_DNA"/>
</dbReference>
<accession>A0AAV9EB03</accession>
<sequence length="116" mass="13119">MMGGLPGADDHEKSSTLTRTEFNEFQQETRQALQEIQATLARLTMGPDQIQNRNGNDNGVHAHPIRDRHPIRTYRNPTYEQESSSDEDFADEIFQGPKDSGVDIPRKINAENSCSF</sequence>
<protein>
    <submittedName>
        <fullName evidence="2">Uncharacterized protein</fullName>
    </submittedName>
</protein>
<reference evidence="2" key="1">
    <citation type="journal article" date="2023" name="Nat. Commun.">
        <title>Diploid and tetraploid genomes of Acorus and the evolution of monocots.</title>
        <authorList>
            <person name="Ma L."/>
            <person name="Liu K.W."/>
            <person name="Li Z."/>
            <person name="Hsiao Y.Y."/>
            <person name="Qi Y."/>
            <person name="Fu T."/>
            <person name="Tang G.D."/>
            <person name="Zhang D."/>
            <person name="Sun W.H."/>
            <person name="Liu D.K."/>
            <person name="Li Y."/>
            <person name="Chen G.Z."/>
            <person name="Liu X.D."/>
            <person name="Liao X.Y."/>
            <person name="Jiang Y.T."/>
            <person name="Yu X."/>
            <person name="Hao Y."/>
            <person name="Huang J."/>
            <person name="Zhao X.W."/>
            <person name="Ke S."/>
            <person name="Chen Y.Y."/>
            <person name="Wu W.L."/>
            <person name="Hsu J.L."/>
            <person name="Lin Y.F."/>
            <person name="Huang M.D."/>
            <person name="Li C.Y."/>
            <person name="Huang L."/>
            <person name="Wang Z.W."/>
            <person name="Zhao X."/>
            <person name="Zhong W.Y."/>
            <person name="Peng D.H."/>
            <person name="Ahmad S."/>
            <person name="Lan S."/>
            <person name="Zhang J.S."/>
            <person name="Tsai W.C."/>
            <person name="Van de Peer Y."/>
            <person name="Liu Z.J."/>
        </authorList>
    </citation>
    <scope>NUCLEOTIDE SEQUENCE</scope>
    <source>
        <strain evidence="2">CP</strain>
    </source>
</reference>
<feature type="region of interest" description="Disordered" evidence="1">
    <location>
        <begin position="47"/>
        <end position="116"/>
    </location>
</feature>